<dbReference type="EMBL" id="JANBVO010000006">
    <property type="protein sequence ID" value="KAJ9151192.1"/>
    <property type="molecule type" value="Genomic_DNA"/>
</dbReference>
<dbReference type="AlphaFoldDB" id="A0AA38RZZ7"/>
<comment type="caution">
    <text evidence="2">The sequence shown here is derived from an EMBL/GenBank/DDBJ whole genome shotgun (WGS) entry which is preliminary data.</text>
</comment>
<protein>
    <submittedName>
        <fullName evidence="2">Uncharacterized protein</fullName>
    </submittedName>
</protein>
<proteinExistence type="predicted"/>
<feature type="region of interest" description="Disordered" evidence="1">
    <location>
        <begin position="132"/>
        <end position="152"/>
    </location>
</feature>
<name>A0AA38RZZ7_9PEZI</name>
<evidence type="ECO:0000313" key="3">
    <source>
        <dbReference type="Proteomes" id="UP001174694"/>
    </source>
</evidence>
<sequence length="184" mass="19629">MAAILDTATTPRDYAAKKDGFVPMRSKAITIIAPTPIPSANPPSSAAGRPRGRPRGRTSTIVPRAGHISKPADPSRSSYLLSTFDKGGRSYIRLQPAGQPRRRITKFVNEQNDVGAYAVVTRVSPLPLKVGADAPDYGEEEDDRAGDGINKPLTVIKRGGRTFIKLSAGAAKQKTAASELIRLP</sequence>
<organism evidence="2 3">
    <name type="scientific">Pleurostoma richardsiae</name>
    <dbReference type="NCBI Taxonomy" id="41990"/>
    <lineage>
        <taxon>Eukaryota</taxon>
        <taxon>Fungi</taxon>
        <taxon>Dikarya</taxon>
        <taxon>Ascomycota</taxon>
        <taxon>Pezizomycotina</taxon>
        <taxon>Sordariomycetes</taxon>
        <taxon>Sordariomycetidae</taxon>
        <taxon>Calosphaeriales</taxon>
        <taxon>Pleurostomataceae</taxon>
        <taxon>Pleurostoma</taxon>
    </lineage>
</organism>
<reference evidence="2" key="1">
    <citation type="submission" date="2022-07" db="EMBL/GenBank/DDBJ databases">
        <title>Fungi with potential for degradation of polypropylene.</title>
        <authorList>
            <person name="Gostincar C."/>
        </authorList>
    </citation>
    <scope>NUCLEOTIDE SEQUENCE</scope>
    <source>
        <strain evidence="2">EXF-13308</strain>
    </source>
</reference>
<evidence type="ECO:0000256" key="1">
    <source>
        <dbReference type="SAM" id="MobiDB-lite"/>
    </source>
</evidence>
<keyword evidence="3" id="KW-1185">Reference proteome</keyword>
<evidence type="ECO:0000313" key="2">
    <source>
        <dbReference type="EMBL" id="KAJ9151192.1"/>
    </source>
</evidence>
<dbReference type="Proteomes" id="UP001174694">
    <property type="component" value="Unassembled WGS sequence"/>
</dbReference>
<feature type="region of interest" description="Disordered" evidence="1">
    <location>
        <begin position="32"/>
        <end position="78"/>
    </location>
</feature>
<accession>A0AA38RZZ7</accession>
<gene>
    <name evidence="2" type="ORF">NKR23_g3175</name>
</gene>